<reference evidence="1 2" key="1">
    <citation type="submission" date="2019-01" db="EMBL/GenBank/DDBJ databases">
        <title>Sinorhodobacter populi sp. nov. isolated from the symptomatic bark tissue of Populus euramericana canker.</title>
        <authorList>
            <person name="Xu G."/>
        </authorList>
    </citation>
    <scope>NUCLEOTIDE SEQUENCE [LARGE SCALE GENOMIC DNA]</scope>
    <source>
        <strain evidence="1 2">D19-10-3-21</strain>
    </source>
</reference>
<dbReference type="RefSeq" id="WP_128237361.1">
    <property type="nucleotide sequence ID" value="NZ_SAUX01000011.1"/>
</dbReference>
<gene>
    <name evidence="1" type="ORF">D2T31_10840</name>
</gene>
<dbReference type="EMBL" id="SAUX01000011">
    <property type="protein sequence ID" value="RWR29469.1"/>
    <property type="molecule type" value="Genomic_DNA"/>
</dbReference>
<protein>
    <submittedName>
        <fullName evidence="1">Uncharacterized protein</fullName>
    </submittedName>
</protein>
<reference evidence="1 2" key="2">
    <citation type="submission" date="2019-01" db="EMBL/GenBank/DDBJ databases">
        <authorList>
            <person name="Li Y."/>
        </authorList>
    </citation>
    <scope>NUCLEOTIDE SEQUENCE [LARGE SCALE GENOMIC DNA]</scope>
    <source>
        <strain evidence="1 2">D19-10-3-21</strain>
    </source>
</reference>
<evidence type="ECO:0000313" key="2">
    <source>
        <dbReference type="Proteomes" id="UP000285295"/>
    </source>
</evidence>
<organism evidence="1 2">
    <name type="scientific">Paenirhodobacter populi</name>
    <dbReference type="NCBI Taxonomy" id="2306993"/>
    <lineage>
        <taxon>Bacteria</taxon>
        <taxon>Pseudomonadati</taxon>
        <taxon>Pseudomonadota</taxon>
        <taxon>Alphaproteobacteria</taxon>
        <taxon>Rhodobacterales</taxon>
        <taxon>Rhodobacter group</taxon>
        <taxon>Paenirhodobacter</taxon>
    </lineage>
</organism>
<dbReference type="AlphaFoldDB" id="A0A443K9J7"/>
<comment type="caution">
    <text evidence="1">The sequence shown here is derived from an EMBL/GenBank/DDBJ whole genome shotgun (WGS) entry which is preliminary data.</text>
</comment>
<dbReference type="OrthoDB" id="8117092at2"/>
<dbReference type="Proteomes" id="UP000285295">
    <property type="component" value="Unassembled WGS sequence"/>
</dbReference>
<sequence>MTKKKIIPFPKGHLEITCGLVVQEETRGSDGVRRTINRTSRFAVFVEGVGADGSRVCLWEGDSVDAAIQEARELVAEGWGREFGPRGWS</sequence>
<proteinExistence type="predicted"/>
<evidence type="ECO:0000313" key="1">
    <source>
        <dbReference type="EMBL" id="RWR29469.1"/>
    </source>
</evidence>
<accession>A0A443K9J7</accession>
<name>A0A443K9J7_9RHOB</name>